<accession>A0AAE0CE81</accession>
<evidence type="ECO:0000313" key="1">
    <source>
        <dbReference type="EMBL" id="KAK3253406.1"/>
    </source>
</evidence>
<dbReference type="AlphaFoldDB" id="A0AAE0CE81"/>
<protein>
    <submittedName>
        <fullName evidence="1">Uncharacterized protein</fullName>
    </submittedName>
</protein>
<name>A0AAE0CE81_9CHLO</name>
<dbReference type="Proteomes" id="UP001190700">
    <property type="component" value="Unassembled WGS sequence"/>
</dbReference>
<reference evidence="1 2" key="1">
    <citation type="journal article" date="2015" name="Genome Biol. Evol.">
        <title>Comparative Genomics of a Bacterivorous Green Alga Reveals Evolutionary Causalities and Consequences of Phago-Mixotrophic Mode of Nutrition.</title>
        <authorList>
            <person name="Burns J.A."/>
            <person name="Paasch A."/>
            <person name="Narechania A."/>
            <person name="Kim E."/>
        </authorList>
    </citation>
    <scope>NUCLEOTIDE SEQUENCE [LARGE SCALE GENOMIC DNA]</scope>
    <source>
        <strain evidence="1 2">PLY_AMNH</strain>
    </source>
</reference>
<keyword evidence="2" id="KW-1185">Reference proteome</keyword>
<dbReference type="EMBL" id="LGRX02024847">
    <property type="protein sequence ID" value="KAK3253406.1"/>
    <property type="molecule type" value="Genomic_DNA"/>
</dbReference>
<comment type="caution">
    <text evidence="1">The sequence shown here is derived from an EMBL/GenBank/DDBJ whole genome shotgun (WGS) entry which is preliminary data.</text>
</comment>
<gene>
    <name evidence="1" type="ORF">CYMTET_37405</name>
</gene>
<proteinExistence type="predicted"/>
<sequence>MKKEISEVDFCDAEKSRGRDAECIYLTGDCFKALCMTARTEQGKRVRKYYLALEKRLRDGDLTLAGEIVENYDAENGTTTNVLLRTNATGVSDGPPEWVPLWKRARGNQKEIGKIMRDMLRQKGVSDLRVYQEVENMHNQSVLGFEGWTKKWLRNNGICVESGAEAMDQTQLSVREQFSGKLIEKLAEMDNPTAEDIKNLTRQIKGKVDDYASWLGIQEYRPETDDGGRRVPCGKRVRQLVTAYRRSLKRLATIERKQALLTVIESNRSGLSMLSVVLPYLISLRGLDSTIGSPT</sequence>
<organism evidence="1 2">
    <name type="scientific">Cymbomonas tetramitiformis</name>
    <dbReference type="NCBI Taxonomy" id="36881"/>
    <lineage>
        <taxon>Eukaryota</taxon>
        <taxon>Viridiplantae</taxon>
        <taxon>Chlorophyta</taxon>
        <taxon>Pyramimonadophyceae</taxon>
        <taxon>Pyramimonadales</taxon>
        <taxon>Pyramimonadaceae</taxon>
        <taxon>Cymbomonas</taxon>
    </lineage>
</organism>
<evidence type="ECO:0000313" key="2">
    <source>
        <dbReference type="Proteomes" id="UP001190700"/>
    </source>
</evidence>